<evidence type="ECO:0000256" key="1">
    <source>
        <dbReference type="SAM" id="MobiDB-lite"/>
    </source>
</evidence>
<dbReference type="Proteomes" id="UP000481109">
    <property type="component" value="Unassembled WGS sequence"/>
</dbReference>
<evidence type="ECO:0000313" key="2">
    <source>
        <dbReference type="EMBL" id="NGO74417.1"/>
    </source>
</evidence>
<organism evidence="2 3">
    <name type="scientific">Streptomyces mesophilus</name>
    <dbReference type="NCBI Taxonomy" id="1775132"/>
    <lineage>
        <taxon>Bacteria</taxon>
        <taxon>Bacillati</taxon>
        <taxon>Actinomycetota</taxon>
        <taxon>Actinomycetes</taxon>
        <taxon>Kitasatosporales</taxon>
        <taxon>Streptomycetaceae</taxon>
        <taxon>Streptomyces</taxon>
    </lineage>
</organism>
<comment type="caution">
    <text evidence="2">The sequence shown here is derived from an EMBL/GenBank/DDBJ whole genome shotgun (WGS) entry which is preliminary data.</text>
</comment>
<dbReference type="AlphaFoldDB" id="A0A6G4XC47"/>
<keyword evidence="3" id="KW-1185">Reference proteome</keyword>
<feature type="region of interest" description="Disordered" evidence="1">
    <location>
        <begin position="47"/>
        <end position="70"/>
    </location>
</feature>
<dbReference type="RefSeq" id="WP_165329940.1">
    <property type="nucleotide sequence ID" value="NZ_JAAKZW010000003.1"/>
</dbReference>
<evidence type="ECO:0000313" key="3">
    <source>
        <dbReference type="Proteomes" id="UP000481109"/>
    </source>
</evidence>
<protein>
    <submittedName>
        <fullName evidence="2">Uncharacterized protein</fullName>
    </submittedName>
</protein>
<accession>A0A6G4XC47</accession>
<name>A0A6G4XC47_9ACTN</name>
<proteinExistence type="predicted"/>
<gene>
    <name evidence="2" type="ORF">G6045_01775</name>
</gene>
<sequence>MSEQLAGDAAPDDPLREYVPLYPEVVQAGSLQNALQAVADRVGHQLPIELTSSPGRRGNPRGPAQRRGTTTLIVIKVTR</sequence>
<reference evidence="2 3" key="1">
    <citation type="submission" date="2020-02" db="EMBL/GenBank/DDBJ databases">
        <title>Whole-genome analyses of novel actinobacteria.</title>
        <authorList>
            <person name="Sahin N."/>
            <person name="Tokatli A."/>
        </authorList>
    </citation>
    <scope>NUCLEOTIDE SEQUENCE [LARGE SCALE GENOMIC DNA]</scope>
    <source>
        <strain evidence="2 3">YC504</strain>
    </source>
</reference>
<dbReference type="EMBL" id="JAAKZW010000003">
    <property type="protein sequence ID" value="NGO74417.1"/>
    <property type="molecule type" value="Genomic_DNA"/>
</dbReference>